<dbReference type="AlphaFoldDB" id="A0A9P0K6B3"/>
<evidence type="ECO:0000313" key="2">
    <source>
        <dbReference type="EMBL" id="CAH1966319.1"/>
    </source>
</evidence>
<protein>
    <recommendedName>
        <fullName evidence="4">ATP synthase F0 subunit 8</fullName>
    </recommendedName>
</protein>
<dbReference type="EMBL" id="CAKOFQ010006732">
    <property type="protein sequence ID" value="CAH1966319.1"/>
    <property type="molecule type" value="Genomic_DNA"/>
</dbReference>
<name>A0A9P0K6B3_ACAOB</name>
<feature type="chain" id="PRO_5040363369" description="ATP synthase F0 subunit 8" evidence="1">
    <location>
        <begin position="22"/>
        <end position="38"/>
    </location>
</feature>
<keyword evidence="3" id="KW-1185">Reference proteome</keyword>
<comment type="caution">
    <text evidence="2">The sequence shown here is derived from an EMBL/GenBank/DDBJ whole genome shotgun (WGS) entry which is preliminary data.</text>
</comment>
<dbReference type="Proteomes" id="UP001152888">
    <property type="component" value="Unassembled WGS sequence"/>
</dbReference>
<evidence type="ECO:0008006" key="4">
    <source>
        <dbReference type="Google" id="ProtNLM"/>
    </source>
</evidence>
<reference evidence="2" key="1">
    <citation type="submission" date="2022-03" db="EMBL/GenBank/DDBJ databases">
        <authorList>
            <person name="Sayadi A."/>
        </authorList>
    </citation>
    <scope>NUCLEOTIDE SEQUENCE</scope>
</reference>
<evidence type="ECO:0000256" key="1">
    <source>
        <dbReference type="SAM" id="SignalP"/>
    </source>
</evidence>
<feature type="signal peptide" evidence="1">
    <location>
        <begin position="1"/>
        <end position="21"/>
    </location>
</feature>
<proteinExistence type="predicted"/>
<gene>
    <name evidence="2" type="ORF">ACAOBT_LOCUS6776</name>
</gene>
<keyword evidence="1" id="KW-0732">Signal</keyword>
<evidence type="ECO:0000313" key="3">
    <source>
        <dbReference type="Proteomes" id="UP001152888"/>
    </source>
</evidence>
<organism evidence="2 3">
    <name type="scientific">Acanthoscelides obtectus</name>
    <name type="common">Bean weevil</name>
    <name type="synonym">Bruchus obtectus</name>
    <dbReference type="NCBI Taxonomy" id="200917"/>
    <lineage>
        <taxon>Eukaryota</taxon>
        <taxon>Metazoa</taxon>
        <taxon>Ecdysozoa</taxon>
        <taxon>Arthropoda</taxon>
        <taxon>Hexapoda</taxon>
        <taxon>Insecta</taxon>
        <taxon>Pterygota</taxon>
        <taxon>Neoptera</taxon>
        <taxon>Endopterygota</taxon>
        <taxon>Coleoptera</taxon>
        <taxon>Polyphaga</taxon>
        <taxon>Cucujiformia</taxon>
        <taxon>Chrysomeloidea</taxon>
        <taxon>Chrysomelidae</taxon>
        <taxon>Bruchinae</taxon>
        <taxon>Bruchini</taxon>
        <taxon>Acanthoscelides</taxon>
    </lineage>
</organism>
<sequence length="38" mass="4365">MTVSLWMVQCILTLFIANVAINPKIQKVQNSCLRLIYV</sequence>
<accession>A0A9P0K6B3</accession>